<dbReference type="GO" id="GO:0000794">
    <property type="term" value="C:condensed nuclear chromosome"/>
    <property type="evidence" value="ECO:0007669"/>
    <property type="project" value="InterPro"/>
</dbReference>
<organism evidence="1 2">
    <name type="scientific">Danionella cerebrum</name>
    <dbReference type="NCBI Taxonomy" id="2873325"/>
    <lineage>
        <taxon>Eukaryota</taxon>
        <taxon>Metazoa</taxon>
        <taxon>Chordata</taxon>
        <taxon>Craniata</taxon>
        <taxon>Vertebrata</taxon>
        <taxon>Euteleostomi</taxon>
        <taxon>Actinopterygii</taxon>
        <taxon>Neopterygii</taxon>
        <taxon>Teleostei</taxon>
        <taxon>Ostariophysi</taxon>
        <taxon>Cypriniformes</taxon>
        <taxon>Danionidae</taxon>
        <taxon>Danioninae</taxon>
        <taxon>Danionella</taxon>
    </lineage>
</organism>
<name>A0A553RQU3_9TELE</name>
<comment type="caution">
    <text evidence="1">The sequence shown here is derived from an EMBL/GenBank/DDBJ whole genome shotgun (WGS) entry which is preliminary data.</text>
</comment>
<dbReference type="Pfam" id="PF17825">
    <property type="entry name" value="DUF5587"/>
    <property type="match status" value="1"/>
</dbReference>
<proteinExistence type="predicted"/>
<dbReference type="AlphaFoldDB" id="A0A553RQU3"/>
<evidence type="ECO:0000313" key="2">
    <source>
        <dbReference type="Proteomes" id="UP000316079"/>
    </source>
</evidence>
<feature type="non-terminal residue" evidence="1">
    <location>
        <position position="1"/>
    </location>
</feature>
<dbReference type="GO" id="GO:0003697">
    <property type="term" value="F:single-stranded DNA binding"/>
    <property type="evidence" value="ECO:0007669"/>
    <property type="project" value="TreeGrafter"/>
</dbReference>
<reference evidence="1 2" key="1">
    <citation type="journal article" date="2019" name="Sci. Data">
        <title>Hybrid genome assembly and annotation of Danionella translucida.</title>
        <authorList>
            <person name="Kadobianskyi M."/>
            <person name="Schulze L."/>
            <person name="Schuelke M."/>
            <person name="Judkewitz B."/>
        </authorList>
    </citation>
    <scope>NUCLEOTIDE SEQUENCE [LARGE SCALE GENOMIC DNA]</scope>
    <source>
        <strain evidence="1 2">Bolton</strain>
    </source>
</reference>
<dbReference type="PANTHER" id="PTHR35668">
    <property type="entry name" value="PROTEIN SHORTAGE IN CHIASMATA 1 ORTHOLOG"/>
    <property type="match status" value="1"/>
</dbReference>
<evidence type="ECO:0000313" key="1">
    <source>
        <dbReference type="EMBL" id="TRZ04536.1"/>
    </source>
</evidence>
<dbReference type="EMBL" id="SRMA01000005">
    <property type="protein sequence ID" value="TRZ04536.1"/>
    <property type="molecule type" value="Genomic_DNA"/>
</dbReference>
<dbReference type="PANTHER" id="PTHR35668:SF1">
    <property type="entry name" value="PROTEIN SHORTAGE IN CHIASMATA 1 ORTHOLOG"/>
    <property type="match status" value="1"/>
</dbReference>
<keyword evidence="2" id="KW-1185">Reference proteome</keyword>
<dbReference type="InterPro" id="IPR039991">
    <property type="entry name" value="SHOC1"/>
</dbReference>
<dbReference type="Proteomes" id="UP000316079">
    <property type="component" value="Unassembled WGS sequence"/>
</dbReference>
<sequence length="245" mass="27745">ASVRRKLLMNLLELPVPFQLVTNIYPHNGVLQETAYRVPWGNKKSQCTLEVSGFVAEHSGSGQEKVVPSSNPSSQCKISLLVADIANNDVKSPWEESFSPCAPDAYSFNPDADLFLAEDVIFVDHLQTFKRHMPVFHSLFQRLKILNVSDPLPDYPHKLLLGRCASFEAVLDKDEDLAFFEENVTEEFMKEPLLNEESLMLPVEIQMDSRASKVPKFSFANLQDVTNVNQETIEECFPVEELLKK</sequence>
<accession>A0A553RQU3</accession>
<feature type="non-terminal residue" evidence="1">
    <location>
        <position position="245"/>
    </location>
</feature>
<dbReference type="STRING" id="623744.A0A553RQU3"/>
<dbReference type="OrthoDB" id="9909657at2759"/>
<protein>
    <submittedName>
        <fullName evidence="1">Uncharacterized protein</fullName>
    </submittedName>
</protein>
<gene>
    <name evidence="1" type="ORF">DNTS_014384</name>
</gene>
<dbReference type="GO" id="GO:0016887">
    <property type="term" value="F:ATP hydrolysis activity"/>
    <property type="evidence" value="ECO:0007669"/>
    <property type="project" value="InterPro"/>
</dbReference>
<dbReference type="GO" id="GO:0000712">
    <property type="term" value="P:resolution of meiotic recombination intermediates"/>
    <property type="evidence" value="ECO:0007669"/>
    <property type="project" value="InterPro"/>
</dbReference>